<comment type="caution">
    <text evidence="2">The sequence shown here is derived from an EMBL/GenBank/DDBJ whole genome shotgun (WGS) entry which is preliminary data.</text>
</comment>
<accession>A0A7L4UNJ7</accession>
<organism evidence="2 3">
    <name type="scientific">Balneicella halophila</name>
    <dbReference type="NCBI Taxonomy" id="1537566"/>
    <lineage>
        <taxon>Bacteria</taxon>
        <taxon>Pseudomonadati</taxon>
        <taxon>Bacteroidota</taxon>
        <taxon>Bacteroidia</taxon>
        <taxon>Bacteroidales</taxon>
        <taxon>Balneicellaceae</taxon>
        <taxon>Balneicella</taxon>
    </lineage>
</organism>
<evidence type="ECO:0000313" key="2">
    <source>
        <dbReference type="EMBL" id="PVX49908.1"/>
    </source>
</evidence>
<proteinExistence type="predicted"/>
<dbReference type="PANTHER" id="PTHR30399">
    <property type="entry name" value="UNCHARACTERIZED PROTEIN YGJP"/>
    <property type="match status" value="1"/>
</dbReference>
<sequence>MADVKIHIKGISQDITLRRNTRIKRLSIKISSHSGVVVCIPYLISDKKALQFIHSQKEWINEHLKSDKYKSQEIPSKILLVNDKKIIFQETEHNVFDISEINTVTVVTFPKALNFKEKEQLKKKGLEKILRKEAKIFLTQRVEQLASIHGFTYSKLSFRNQKTRWGSCSYHNNISLNIQLMRLPIHLLDYVIIHELCHTVHKDHSAKFWQLVYNKIGNSLYKSKEEIKTVRIEL</sequence>
<evidence type="ECO:0000313" key="3">
    <source>
        <dbReference type="Proteomes" id="UP000251835"/>
    </source>
</evidence>
<dbReference type="PANTHER" id="PTHR30399:SF1">
    <property type="entry name" value="UTP PYROPHOSPHATASE"/>
    <property type="match status" value="1"/>
</dbReference>
<dbReference type="InterPro" id="IPR002725">
    <property type="entry name" value="YgjP-like_metallopeptidase"/>
</dbReference>
<dbReference type="CDD" id="cd07344">
    <property type="entry name" value="M48_yhfN_like"/>
    <property type="match status" value="1"/>
</dbReference>
<evidence type="ECO:0000259" key="1">
    <source>
        <dbReference type="Pfam" id="PF01863"/>
    </source>
</evidence>
<dbReference type="Pfam" id="PF01863">
    <property type="entry name" value="YgjP-like"/>
    <property type="match status" value="1"/>
</dbReference>
<dbReference type="RefSeq" id="WP_165806875.1">
    <property type="nucleotide sequence ID" value="NZ_QENZ01000005.1"/>
</dbReference>
<dbReference type="InterPro" id="IPR053136">
    <property type="entry name" value="UTP_pyrophosphatase-like"/>
</dbReference>
<feature type="domain" description="YgjP-like metallopeptidase" evidence="1">
    <location>
        <begin position="24"/>
        <end position="214"/>
    </location>
</feature>
<reference evidence="2 3" key="1">
    <citation type="submission" date="2018-05" db="EMBL/GenBank/DDBJ databases">
        <title>Genomic Encyclopedia of Type Strains, Phase IV (KMG-IV): sequencing the most valuable type-strain genomes for metagenomic binning, comparative biology and taxonomic classification.</title>
        <authorList>
            <person name="Goeker M."/>
        </authorList>
    </citation>
    <scope>NUCLEOTIDE SEQUENCE [LARGE SCALE GENOMIC DNA]</scope>
    <source>
        <strain evidence="2 3">DSM 28579</strain>
    </source>
</reference>
<dbReference type="Gene3D" id="3.30.2010.10">
    <property type="entry name" value="Metalloproteases ('zincins'), catalytic domain"/>
    <property type="match status" value="1"/>
</dbReference>
<dbReference type="Proteomes" id="UP000251835">
    <property type="component" value="Unassembled WGS sequence"/>
</dbReference>
<gene>
    <name evidence="2" type="ORF">C7377_1546</name>
</gene>
<keyword evidence="3" id="KW-1185">Reference proteome</keyword>
<protein>
    <recommendedName>
        <fullName evidence="1">YgjP-like metallopeptidase domain-containing protein</fullName>
    </recommendedName>
</protein>
<name>A0A7L4UNJ7_BALHA</name>
<dbReference type="AlphaFoldDB" id="A0A7L4UNJ7"/>
<dbReference type="EMBL" id="QENZ01000005">
    <property type="protein sequence ID" value="PVX49908.1"/>
    <property type="molecule type" value="Genomic_DNA"/>
</dbReference>